<dbReference type="EMBL" id="AP022596">
    <property type="protein sequence ID" value="BBY63895.1"/>
    <property type="molecule type" value="Genomic_DNA"/>
</dbReference>
<feature type="binding site" evidence="5">
    <location>
        <position position="119"/>
    </location>
    <ligand>
        <name>heme b</name>
        <dbReference type="ChEBI" id="CHEBI:60344"/>
    </ligand>
</feature>
<evidence type="ECO:0000313" key="7">
    <source>
        <dbReference type="EMBL" id="BBY63895.1"/>
    </source>
</evidence>
<dbReference type="KEGG" id="mhev:MHEL_21380"/>
<comment type="similarity">
    <text evidence="5">Belongs to the nitrobindin family.</text>
</comment>
<evidence type="ECO:0000256" key="5">
    <source>
        <dbReference type="HAMAP-Rule" id="MF_01297"/>
    </source>
</evidence>
<comment type="domain">
    <text evidence="5">Forms a 10-stranded antiparallel beta-barrel structure able to accommodate a hydrophobic ligand in its interior. In fact, this fold hosts the heme group, which is located in a wide surface cleft.</text>
</comment>
<dbReference type="PANTHER" id="PTHR15854">
    <property type="entry name" value="THAP4 PROTEIN"/>
    <property type="match status" value="1"/>
</dbReference>
<gene>
    <name evidence="7" type="ORF">MHEL_21380</name>
</gene>
<dbReference type="InterPro" id="IPR045165">
    <property type="entry name" value="Nitrobindin"/>
</dbReference>
<protein>
    <recommendedName>
        <fullName evidence="5">Peroxynitrite isomerase</fullName>
        <ecNumber evidence="5">5.99.-.-</ecNumber>
    </recommendedName>
    <alternativeName>
        <fullName evidence="5">Ferric nitrobindin</fullName>
        <shortName evidence="5">Nb(III)</shortName>
    </alternativeName>
</protein>
<dbReference type="InterPro" id="IPR014878">
    <property type="entry name" value="THAP4-like_heme-bd"/>
</dbReference>
<feature type="binding site" evidence="5">
    <location>
        <position position="28"/>
    </location>
    <ligand>
        <name>heme b</name>
        <dbReference type="ChEBI" id="CHEBI:60344"/>
    </ligand>
</feature>
<evidence type="ECO:0000256" key="3">
    <source>
        <dbReference type="ARBA" id="ARBA00023004"/>
    </source>
</evidence>
<dbReference type="GO" id="GO:0046872">
    <property type="term" value="F:metal ion binding"/>
    <property type="evidence" value="ECO:0007669"/>
    <property type="project" value="UniProtKB-KW"/>
</dbReference>
<comment type="pathway">
    <text evidence="5">Nitrogen metabolism.</text>
</comment>
<keyword evidence="1 5" id="KW-0349">Heme</keyword>
<dbReference type="HAMAP" id="MF_01297">
    <property type="entry name" value="nitrobindin"/>
    <property type="match status" value="1"/>
</dbReference>
<proteinExistence type="inferred from homology"/>
<feature type="domain" description="THAP4-like heme-binding" evidence="6">
    <location>
        <begin position="8"/>
        <end position="158"/>
    </location>
</feature>
<dbReference type="RefSeq" id="WP_163747498.1">
    <property type="nucleotide sequence ID" value="NZ_AP022596.1"/>
</dbReference>
<dbReference type="PANTHER" id="PTHR15854:SF4">
    <property type="entry name" value="PEROXYNITRITE ISOMERASE THAP4"/>
    <property type="match status" value="1"/>
</dbReference>
<evidence type="ECO:0000259" key="6">
    <source>
        <dbReference type="Pfam" id="PF08768"/>
    </source>
</evidence>
<keyword evidence="8" id="KW-1185">Reference proteome</keyword>
<keyword evidence="2 5" id="KW-0479">Metal-binding</keyword>
<comment type="catalytic activity">
    <reaction evidence="5">
        <text>peroxynitrite = nitrate</text>
        <dbReference type="Rhea" id="RHEA:63116"/>
        <dbReference type="ChEBI" id="CHEBI:17632"/>
        <dbReference type="ChEBI" id="CHEBI:25941"/>
    </reaction>
</comment>
<dbReference type="SUPFAM" id="SSF50814">
    <property type="entry name" value="Lipocalins"/>
    <property type="match status" value="1"/>
</dbReference>
<evidence type="ECO:0000256" key="1">
    <source>
        <dbReference type="ARBA" id="ARBA00022617"/>
    </source>
</evidence>
<sequence length="161" mass="17126">MPDLHPDLAILAPLLGTWAGAGAGEYPTIDSFGYREEITIGHLGKPFLTYSQRTRATDDGRPLHAETGYLRLPAPNRIELVVVHPTGVTEIDEGALSVEGDDLTIEVVSTAIGLTSSAKSVTALSRSLHLTGDQLSYRLAMAAVGEPLTHHLAATLHRQPG</sequence>
<dbReference type="Proteomes" id="UP000467148">
    <property type="component" value="Chromosome"/>
</dbReference>
<feature type="binding site" description="axial binding residue" evidence="5">
    <location>
        <position position="151"/>
    </location>
    <ligand>
        <name>heme b</name>
        <dbReference type="ChEBI" id="CHEBI:60344"/>
    </ligand>
    <ligandPart>
        <name>Fe</name>
        <dbReference type="ChEBI" id="CHEBI:18248"/>
    </ligandPart>
</feature>
<name>A0A7I7T6J0_9MYCO</name>
<keyword evidence="4 5" id="KW-0413">Isomerase</keyword>
<evidence type="ECO:0000313" key="8">
    <source>
        <dbReference type="Proteomes" id="UP000467148"/>
    </source>
</evidence>
<accession>A0A7I7T6J0</accession>
<dbReference type="InterPro" id="IPR054873">
    <property type="entry name" value="PeroxynitIsom"/>
</dbReference>
<dbReference type="CDD" id="cd07828">
    <property type="entry name" value="lipocalin_heme-bd-THAP4-like"/>
    <property type="match status" value="1"/>
</dbReference>
<dbReference type="InterPro" id="IPR022939">
    <property type="entry name" value="Nb(III)_bact/plant"/>
</dbReference>
<dbReference type="Gene3D" id="2.40.128.20">
    <property type="match status" value="1"/>
</dbReference>
<comment type="cofactor">
    <cofactor evidence="5">
        <name>heme b</name>
        <dbReference type="ChEBI" id="CHEBI:60344"/>
    </cofactor>
    <text evidence="5">Binds 1 heme b group per subunit, that coordinates a highly solvent-exposed Fe(III) atom.</text>
</comment>
<keyword evidence="3 5" id="KW-0408">Iron</keyword>
<organism evidence="7 8">
    <name type="scientific">Mycolicibacterium helvum</name>
    <dbReference type="NCBI Taxonomy" id="1534349"/>
    <lineage>
        <taxon>Bacteria</taxon>
        <taxon>Bacillati</taxon>
        <taxon>Actinomycetota</taxon>
        <taxon>Actinomycetes</taxon>
        <taxon>Mycobacteriales</taxon>
        <taxon>Mycobacteriaceae</taxon>
        <taxon>Mycolicibacterium</taxon>
    </lineage>
</organism>
<dbReference type="NCBIfam" id="NF045819">
    <property type="entry name" value="PeroxynitIsom"/>
    <property type="match status" value="1"/>
</dbReference>
<dbReference type="GO" id="GO:0062213">
    <property type="term" value="F:peroxynitrite isomerase activity"/>
    <property type="evidence" value="ECO:0007669"/>
    <property type="project" value="UniProtKB-UniRule"/>
</dbReference>
<dbReference type="GO" id="GO:0020037">
    <property type="term" value="F:heme binding"/>
    <property type="evidence" value="ECO:0007669"/>
    <property type="project" value="UniProtKB-UniRule"/>
</dbReference>
<comment type="function">
    <text evidence="5">Heme-binding protein able to scavenge peroxynitrite and to protect free L-tyrosine against peroxynitrite-mediated nitration, by acting as a peroxynitrite isomerase that converts peroxynitrite to nitrate. Therefore, this protein likely plays a role in peroxynitrite sensing and in the detoxification of reactive nitrogen and oxygen species (RNS and ROS, respectively). Is able to bind nitric oxide (NO) in vitro, but may act as a sensor of peroxynitrite levels in vivo.</text>
</comment>
<evidence type="ECO:0000256" key="2">
    <source>
        <dbReference type="ARBA" id="ARBA00022723"/>
    </source>
</evidence>
<dbReference type="Pfam" id="PF08768">
    <property type="entry name" value="THAP4_heme-bd"/>
    <property type="match status" value="1"/>
</dbReference>
<reference evidence="7 8" key="1">
    <citation type="journal article" date="2019" name="Emerg. Microbes Infect.">
        <title>Comprehensive subspecies identification of 175 nontuberculous mycobacteria species based on 7547 genomic profiles.</title>
        <authorList>
            <person name="Matsumoto Y."/>
            <person name="Kinjo T."/>
            <person name="Motooka D."/>
            <person name="Nabeya D."/>
            <person name="Jung N."/>
            <person name="Uechi K."/>
            <person name="Horii T."/>
            <person name="Iida T."/>
            <person name="Fujita J."/>
            <person name="Nakamura S."/>
        </authorList>
    </citation>
    <scope>NUCLEOTIDE SEQUENCE [LARGE SCALE GENOMIC DNA]</scope>
    <source>
        <strain evidence="7 8">JCM 30396</strain>
    </source>
</reference>
<dbReference type="InterPro" id="IPR012674">
    <property type="entry name" value="Calycin"/>
</dbReference>
<feature type="short sequence motif" description="GXWXGXG" evidence="5">
    <location>
        <begin position="16"/>
        <end position="22"/>
    </location>
</feature>
<evidence type="ECO:0000256" key="4">
    <source>
        <dbReference type="ARBA" id="ARBA00023235"/>
    </source>
</evidence>
<dbReference type="EC" id="5.99.-.-" evidence="5"/>
<dbReference type="AlphaFoldDB" id="A0A7I7T6J0"/>